<dbReference type="RefSeq" id="WP_241040089.1">
    <property type="nucleotide sequence ID" value="NZ_BAAAJF010000045.1"/>
</dbReference>
<comment type="caution">
    <text evidence="4">The sequence shown here is derived from an EMBL/GenBank/DDBJ whole genome shotgun (WGS) entry which is preliminary data.</text>
</comment>
<dbReference type="EC" id="3.1.4.58" evidence="2"/>
<comment type="similarity">
    <text evidence="2">Belongs to the 2H phosphoesterase superfamily. ThpR family.</text>
</comment>
<comment type="catalytic activity">
    <reaction evidence="2">
        <text>a 3'-end 2',3'-cyclophospho-ribonucleotide-RNA + H2O = a 3'-end 2'-phospho-ribonucleotide-RNA + H(+)</text>
        <dbReference type="Rhea" id="RHEA:11828"/>
        <dbReference type="Rhea" id="RHEA-COMP:10464"/>
        <dbReference type="Rhea" id="RHEA-COMP:17353"/>
        <dbReference type="ChEBI" id="CHEBI:15377"/>
        <dbReference type="ChEBI" id="CHEBI:15378"/>
        <dbReference type="ChEBI" id="CHEBI:83064"/>
        <dbReference type="ChEBI" id="CHEBI:173113"/>
        <dbReference type="EC" id="3.1.4.58"/>
    </reaction>
</comment>
<evidence type="ECO:0000256" key="2">
    <source>
        <dbReference type="HAMAP-Rule" id="MF_01940"/>
    </source>
</evidence>
<dbReference type="PANTHER" id="PTHR35561:SF1">
    <property type="entry name" value="RNA 2',3'-CYCLIC PHOSPHODIESTERASE"/>
    <property type="match status" value="1"/>
</dbReference>
<reference evidence="4 5" key="1">
    <citation type="submission" date="2022-03" db="EMBL/GenBank/DDBJ databases">
        <title>Pseudonocardia alaer sp. nov., a novel actinomycete isolated from reed forest soil.</title>
        <authorList>
            <person name="Wang L."/>
        </authorList>
    </citation>
    <scope>NUCLEOTIDE SEQUENCE [LARGE SCALE GENOMIC DNA]</scope>
    <source>
        <strain evidence="4 5">Y-16303</strain>
    </source>
</reference>
<feature type="active site" description="Proton donor" evidence="2">
    <location>
        <position position="37"/>
    </location>
</feature>
<dbReference type="EMBL" id="JAKXMK010000025">
    <property type="protein sequence ID" value="MCH6169448.1"/>
    <property type="molecule type" value="Genomic_DNA"/>
</dbReference>
<gene>
    <name evidence="4" type="primary">thpR</name>
    <name evidence="4" type="ORF">MMF94_27435</name>
</gene>
<proteinExistence type="inferred from homology"/>
<evidence type="ECO:0000313" key="4">
    <source>
        <dbReference type="EMBL" id="MCH6169448.1"/>
    </source>
</evidence>
<dbReference type="Gene3D" id="3.90.1140.10">
    <property type="entry name" value="Cyclic phosphodiesterase"/>
    <property type="match status" value="1"/>
</dbReference>
<dbReference type="Pfam" id="PF02834">
    <property type="entry name" value="LigT_PEase"/>
    <property type="match status" value="1"/>
</dbReference>
<dbReference type="NCBIfam" id="TIGR02258">
    <property type="entry name" value="2_5_ligase"/>
    <property type="match status" value="1"/>
</dbReference>
<dbReference type="Proteomes" id="UP001299970">
    <property type="component" value="Unassembled WGS sequence"/>
</dbReference>
<feature type="short sequence motif" description="HXTX 1" evidence="2">
    <location>
        <begin position="37"/>
        <end position="40"/>
    </location>
</feature>
<feature type="short sequence motif" description="HXTX 2" evidence="2">
    <location>
        <begin position="108"/>
        <end position="111"/>
    </location>
</feature>
<accession>A0ABS9TM07</accession>
<evidence type="ECO:0000313" key="5">
    <source>
        <dbReference type="Proteomes" id="UP001299970"/>
    </source>
</evidence>
<keyword evidence="5" id="KW-1185">Reference proteome</keyword>
<evidence type="ECO:0000256" key="1">
    <source>
        <dbReference type="ARBA" id="ARBA00022801"/>
    </source>
</evidence>
<dbReference type="SUPFAM" id="SSF55144">
    <property type="entry name" value="LigT-like"/>
    <property type="match status" value="1"/>
</dbReference>
<dbReference type="HAMAP" id="MF_01940">
    <property type="entry name" value="RNA_CPDase"/>
    <property type="match status" value="1"/>
</dbReference>
<feature type="domain" description="Phosphoesterase HXTX" evidence="3">
    <location>
        <begin position="13"/>
        <end position="77"/>
    </location>
</feature>
<dbReference type="InterPro" id="IPR014051">
    <property type="entry name" value="Phosphoesterase_HXTX"/>
</dbReference>
<feature type="active site" description="Proton acceptor" evidence="2">
    <location>
        <position position="108"/>
    </location>
</feature>
<organism evidence="4 5">
    <name type="scientific">Pseudonocardia alaniniphila</name>
    <dbReference type="NCBI Taxonomy" id="75291"/>
    <lineage>
        <taxon>Bacteria</taxon>
        <taxon>Bacillati</taxon>
        <taxon>Actinomycetota</taxon>
        <taxon>Actinomycetes</taxon>
        <taxon>Pseudonocardiales</taxon>
        <taxon>Pseudonocardiaceae</taxon>
        <taxon>Pseudonocardia</taxon>
    </lineage>
</organism>
<protein>
    <recommendedName>
        <fullName evidence="2">RNA 2',3'-cyclic phosphodiesterase</fullName>
        <shortName evidence="2">RNA 2',3'-CPDase</shortName>
        <ecNumber evidence="2">3.1.4.58</ecNumber>
    </recommendedName>
</protein>
<sequence>MRLFTALWPPAEVVSALVAATGEPPSGWRAVDPASWHLTLAFHGEADPGVLARRLDRAAAGLAAPKLRIAGAGSFSGVRWAGVQADAPERLSHLVTAAGGDPAEFVAHLTVLRRQRRPGRGADHVPSAPWASHEGPWWRPQEVLLMVSEPAKGGSRYRPVHRVPLAGE</sequence>
<evidence type="ECO:0000259" key="3">
    <source>
        <dbReference type="Pfam" id="PF02834"/>
    </source>
</evidence>
<dbReference type="InterPro" id="IPR004175">
    <property type="entry name" value="RNA_CPDase"/>
</dbReference>
<name>A0ABS9TM07_9PSEU</name>
<keyword evidence="1 2" id="KW-0378">Hydrolase</keyword>
<dbReference type="PANTHER" id="PTHR35561">
    <property type="entry name" value="RNA 2',3'-CYCLIC PHOSPHODIESTERASE"/>
    <property type="match status" value="1"/>
</dbReference>
<comment type="function">
    <text evidence="2">Hydrolyzes RNA 2',3'-cyclic phosphodiester to an RNA 2'-phosphomonoester.</text>
</comment>
<dbReference type="InterPro" id="IPR009097">
    <property type="entry name" value="Cyclic_Pdiesterase"/>
</dbReference>